<feature type="domain" description="J" evidence="6">
    <location>
        <begin position="42"/>
        <end position="115"/>
    </location>
</feature>
<dbReference type="SUPFAM" id="SSF52151">
    <property type="entry name" value="FabD/lysophospholipase-like"/>
    <property type="match status" value="1"/>
</dbReference>
<dbReference type="PANTHER" id="PTHR24185">
    <property type="entry name" value="CALCIUM-INDEPENDENT PHOSPHOLIPASE A2-GAMMA"/>
    <property type="match status" value="1"/>
</dbReference>
<feature type="short sequence motif" description="GXSXG" evidence="4">
    <location>
        <begin position="1915"/>
        <end position="1919"/>
    </location>
</feature>
<dbReference type="GO" id="GO:0016042">
    <property type="term" value="P:lipid catabolic process"/>
    <property type="evidence" value="ECO:0007669"/>
    <property type="project" value="UniProtKB-UniRule"/>
</dbReference>
<dbReference type="PANTHER" id="PTHR24185:SF1">
    <property type="entry name" value="CALCIUM-INDEPENDENT PHOSPHOLIPASE A2-GAMMA"/>
    <property type="match status" value="1"/>
</dbReference>
<feature type="compositionally biased region" description="Pro residues" evidence="5">
    <location>
        <begin position="600"/>
        <end position="611"/>
    </location>
</feature>
<evidence type="ECO:0008006" key="10">
    <source>
        <dbReference type="Google" id="ProtNLM"/>
    </source>
</evidence>
<feature type="compositionally biased region" description="Basic and acidic residues" evidence="5">
    <location>
        <begin position="1783"/>
        <end position="1801"/>
    </location>
</feature>
<dbReference type="GeneID" id="5001741"/>
<dbReference type="InterPro" id="IPR001623">
    <property type="entry name" value="DnaJ_domain"/>
</dbReference>
<feature type="compositionally biased region" description="Basic residues" evidence="5">
    <location>
        <begin position="481"/>
        <end position="490"/>
    </location>
</feature>
<feature type="region of interest" description="Disordered" evidence="5">
    <location>
        <begin position="736"/>
        <end position="758"/>
    </location>
</feature>
<evidence type="ECO:0000256" key="3">
    <source>
        <dbReference type="ARBA" id="ARBA00023098"/>
    </source>
</evidence>
<protein>
    <recommendedName>
        <fullName evidence="10">Patatin</fullName>
    </recommendedName>
</protein>
<dbReference type="CDD" id="cd06257">
    <property type="entry name" value="DnaJ"/>
    <property type="match status" value="1"/>
</dbReference>
<name>A4RXF3_OSTLU</name>
<feature type="compositionally biased region" description="Basic and acidic residues" evidence="5">
    <location>
        <begin position="456"/>
        <end position="467"/>
    </location>
</feature>
<dbReference type="EMBL" id="CP000585">
    <property type="protein sequence ID" value="ABO96033.1"/>
    <property type="molecule type" value="Genomic_DNA"/>
</dbReference>
<keyword evidence="1 4" id="KW-0378">Hydrolase</keyword>
<organism evidence="8 9">
    <name type="scientific">Ostreococcus lucimarinus (strain CCE9901)</name>
    <dbReference type="NCBI Taxonomy" id="436017"/>
    <lineage>
        <taxon>Eukaryota</taxon>
        <taxon>Viridiplantae</taxon>
        <taxon>Chlorophyta</taxon>
        <taxon>Mamiellophyceae</taxon>
        <taxon>Mamiellales</taxon>
        <taxon>Bathycoccaceae</taxon>
        <taxon>Ostreococcus</taxon>
    </lineage>
</organism>
<feature type="region of interest" description="Disordered" evidence="5">
    <location>
        <begin position="1779"/>
        <end position="1801"/>
    </location>
</feature>
<dbReference type="Gene3D" id="1.10.287.110">
    <property type="entry name" value="DnaJ domain"/>
    <property type="match status" value="1"/>
</dbReference>
<dbReference type="STRING" id="436017.A4RXF3"/>
<dbReference type="eggNOG" id="KOG0715">
    <property type="taxonomic scope" value="Eukaryota"/>
</dbReference>
<dbReference type="OMA" id="NTIHASC"/>
<proteinExistence type="predicted"/>
<dbReference type="GO" id="GO:0004620">
    <property type="term" value="F:phospholipase activity"/>
    <property type="evidence" value="ECO:0007669"/>
    <property type="project" value="TreeGrafter"/>
</dbReference>
<feature type="compositionally biased region" description="Basic and acidic residues" evidence="5">
    <location>
        <begin position="2101"/>
        <end position="2117"/>
    </location>
</feature>
<dbReference type="Gene3D" id="3.40.1090.10">
    <property type="entry name" value="Cytosolic phospholipase A2 catalytic domain"/>
    <property type="match status" value="1"/>
</dbReference>
<feature type="compositionally biased region" description="Basic and acidic residues" evidence="5">
    <location>
        <begin position="148"/>
        <end position="159"/>
    </location>
</feature>
<accession>A4RXF3</accession>
<feature type="region of interest" description="Disordered" evidence="5">
    <location>
        <begin position="2080"/>
        <end position="2117"/>
    </location>
</feature>
<dbReference type="InterPro" id="IPR013783">
    <property type="entry name" value="Ig-like_fold"/>
</dbReference>
<feature type="region of interest" description="Disordered" evidence="5">
    <location>
        <begin position="142"/>
        <end position="228"/>
    </location>
</feature>
<evidence type="ECO:0000256" key="1">
    <source>
        <dbReference type="ARBA" id="ARBA00022801"/>
    </source>
</evidence>
<evidence type="ECO:0000256" key="5">
    <source>
        <dbReference type="SAM" id="MobiDB-lite"/>
    </source>
</evidence>
<feature type="compositionally biased region" description="Basic and acidic residues" evidence="5">
    <location>
        <begin position="514"/>
        <end position="526"/>
    </location>
</feature>
<dbReference type="GO" id="GO:0006631">
    <property type="term" value="P:fatty acid metabolic process"/>
    <property type="evidence" value="ECO:0007669"/>
    <property type="project" value="TreeGrafter"/>
</dbReference>
<sequence>MGSRGKRIVEIGPDGTSEGSEDEAFWAEQPAHTANRAERRADAMRVLDVQSNDDASAVAQAYRKLALRHHPDKHRGDPDAERKFREIVRAYDTLTREYGLSGEAAATGSMQDNFASAADMRDFAASFFESFFFGGGSFAGGRGGGGGRRGEYDDASSRDYDDDSEGDSLPSLDDYDDDDYTDDEEYTDLHNFFGSDPPPGWASRGAPGKWFGRPGSSQGSGGRPSMTDDQLFEHLEQMRKEAARYAAELAKQENEARRANEPLEKLQRPTLVSRTDDSITLNLYRTKSTTQTLPQDRCWELSLKKEKEHNYTVFTSVKGKTVITVDDLLPGTKYCFKARVGRVDESTGEVTEWGPHSVESMYVTSGRAPVGNSGKQSVRAEHEEVVTEAGMGKKAKKRAAKEQAEKEERERLAAAEKEGNTTAAAVADEAAARQAALRKAAEEAAEREMAEMEAIRKRVEASKKPDVKAAASAGEGISKKAAQRKKKKERAKAEELAKEVESSMGSMPTETDEELARRLQAEEDRSSMLGNKHMSAPKPPVPSGPPPSWAAAPAMRMPVKKPEPVAVRGPPSGVPLPPQSAPPLGQSRIPTPRAGEEGHAPPPLPPGPRPPASYGAAAPAPPPRHRGSPPQTGAWGVAQSSGISSASTWGETRPAVAPVVAPSPQHATPPHQAPSQPASWSPANSNWQPMGAGMGALPVGDVFATDTQQMPPPSAGLFVGGLEQNWNPSVAPAAHWGGQSSWNGGSGAPPPAQGASGADWGLGGLGVNADLNAGTPSWSAFAGTSPTAGPVWEHGAAVDVVVERADDFDRDRARECEISLVGQGAWMRSSKHATLGKISFREGEGEGERELDEGKLTWRVPEDVPSGEYELKASVPNSRPAIETTTRIVISERMKARRTSAGTCEATWDARAIPGDYTAEDGWKLAIDITPVIEEGEDVNAVVSHAFILAAESGLKTHTKDGTRILCDISEAERESRRKTLRLLPNRACDIALCAFGDESDAMADYVTLRVRVDMSQTMMEVCASGHPSQTISSRSVHSADGYYSRSPPIKSIEKKPDGEELKDVTNIDDREAVLKDDLSLGRWAAEESTDGWRQEPGLNVLVVRADDFQPIYECTWDTSGGARRAKEIETQLQSFMKSFFDGGAVDVARKSVPEHFLCITTCGQWSGGTAKISEKISKALQLVLVGILGSDKGDDGVSARIHKALAVPDKPLAIAAVSYGSARDEVHTWVDVSEPKGKAIIKTSLSNSNGAWYPTLIQRGEGEHASDWYIPWRNYAREGWSVLSEDARVQRYSQLIGDIRHMVFDAESGSRVSVYNLVRALVKYASRRSGDKSLVPTVDMLLVEIILSRGALAVVECVNAGAVEYVVDRVLSCVREDATHDKLEVLDKAYIKSLLKLLTVDDFAMYAEGIRRGAADAALRVIHAFWNGSSTFFDSNSREMLSQLAEHMALTDLATVRMVAKDEHSMTAFTAIRSSLTCAAPYSGEISGKVHILDILPANEQDGLIELPTSPRTNDDVSPVMTPAQKILQAYDEIWEGGESPDKDGDKEWTMVETGADQVNQPDNAASSSLQIEEPVMHTPEPIKRTMSGQIESAPEQPLDGIVILCAKGGDWNTHISMIRQAPRLMWRARERGARAVIFTWPRRGLACVPVQPLLSSPNFDNVTNIPSFVMCAESLTRLLQFSDDCTLKIEIPPNGLVGTAEALAKRIGNQLMAACADRPPPMTPSVTPPIAGRFRGRFKHTDAQTLLPREDVSSPRTPSASTGEGFAAALIRRVTFTQSGESKEEPKDEETYVRDAEKDERDFESLRHLSEKVAAPPMDENSHLDAWRSANLEGGVSRWTRAMRLVNALGDHGVPFMKGAYPDNTGADDDGPIRILSLDGGGMRGIGTLVMLERILEATNSWCVGDCFDLVVGTSTGGIIAVGAGLLRMTTDELHELYVKMGDEIFPRKADSSLTHWYNQTTKFYHRGREEARSFETMLRKALREEAEKPLYSITSHPRWYSSTSPPPHVCLVSHLVSRSPATTFLMRSYKHDARGKSHLGHLPGEHRASLLNSIRATTAAPWFLEELRMKKEIGGAGGFARERKSEADNANSRASPNDVEKKQTTEDHRHDHQRAPTNVNAEIRLIDGAIASNNPTAVAVFEARRLFSKSRPLCVVSLGTGAAVPNSRDARLSGFPGWLDNTIHASCDVAQVDATIRHLLGADDAYYRFQPTADVFSCELNDVSPETSSKLKHAAAAYMDTVDAQVRELAEILRIAAAPSPSNRPDGAR</sequence>
<feature type="region of interest" description="Disordered" evidence="5">
    <location>
        <begin position="1026"/>
        <end position="1061"/>
    </location>
</feature>
<feature type="compositionally biased region" description="Acidic residues" evidence="5">
    <location>
        <begin position="173"/>
        <end position="186"/>
    </location>
</feature>
<evidence type="ECO:0000256" key="2">
    <source>
        <dbReference type="ARBA" id="ARBA00022963"/>
    </source>
</evidence>
<evidence type="ECO:0000313" key="8">
    <source>
        <dbReference type="EMBL" id="ABO96033.1"/>
    </source>
</evidence>
<feature type="compositionally biased region" description="Pro residues" evidence="5">
    <location>
        <begin position="572"/>
        <end position="581"/>
    </location>
</feature>
<reference evidence="8 9" key="1">
    <citation type="journal article" date="2007" name="Proc. Natl. Acad. Sci. U.S.A.">
        <title>The tiny eukaryote Ostreococcus provides genomic insights into the paradox of plankton speciation.</title>
        <authorList>
            <person name="Palenik B."/>
            <person name="Grimwood J."/>
            <person name="Aerts A."/>
            <person name="Rouze P."/>
            <person name="Salamov A."/>
            <person name="Putnam N."/>
            <person name="Dupont C."/>
            <person name="Jorgensen R."/>
            <person name="Derelle E."/>
            <person name="Rombauts S."/>
            <person name="Zhou K."/>
            <person name="Otillar R."/>
            <person name="Merchant S.S."/>
            <person name="Podell S."/>
            <person name="Gaasterland T."/>
            <person name="Napoli C."/>
            <person name="Gendler K."/>
            <person name="Manuell A."/>
            <person name="Tai V."/>
            <person name="Vallon O."/>
            <person name="Piganeau G."/>
            <person name="Jancek S."/>
            <person name="Heijde M."/>
            <person name="Jabbari K."/>
            <person name="Bowler C."/>
            <person name="Lohr M."/>
            <person name="Robbens S."/>
            <person name="Werner G."/>
            <person name="Dubchak I."/>
            <person name="Pazour G.J."/>
            <person name="Ren Q."/>
            <person name="Paulsen I."/>
            <person name="Delwiche C."/>
            <person name="Schmutz J."/>
            <person name="Rokhsar D."/>
            <person name="Van de Peer Y."/>
            <person name="Moreau H."/>
            <person name="Grigoriev I.V."/>
        </authorList>
    </citation>
    <scope>NUCLEOTIDE SEQUENCE [LARGE SCALE GENOMIC DNA]</scope>
    <source>
        <strain evidence="8 9">CCE9901</strain>
    </source>
</reference>
<feature type="region of interest" description="Disordered" evidence="5">
    <location>
        <begin position="1"/>
        <end position="23"/>
    </location>
</feature>
<feature type="compositionally biased region" description="Basic and acidic residues" evidence="5">
    <location>
        <begin position="491"/>
        <end position="501"/>
    </location>
</feature>
<evidence type="ECO:0000259" key="6">
    <source>
        <dbReference type="PROSITE" id="PS50076"/>
    </source>
</evidence>
<feature type="short sequence motif" description="DGA/G" evidence="4">
    <location>
        <begin position="2130"/>
        <end position="2132"/>
    </location>
</feature>
<evidence type="ECO:0000256" key="4">
    <source>
        <dbReference type="PROSITE-ProRule" id="PRU01161"/>
    </source>
</evidence>
<dbReference type="InterPro" id="IPR016035">
    <property type="entry name" value="Acyl_Trfase/lysoPLipase"/>
</dbReference>
<feature type="active site" description="Nucleophile" evidence="4">
    <location>
        <position position="1917"/>
    </location>
</feature>
<dbReference type="eggNOG" id="KOG4231">
    <property type="taxonomic scope" value="Eukaryota"/>
</dbReference>
<dbReference type="Pfam" id="PF01734">
    <property type="entry name" value="Patatin"/>
    <property type="match status" value="1"/>
</dbReference>
<feature type="compositionally biased region" description="Polar residues" evidence="5">
    <location>
        <begin position="1027"/>
        <end position="1037"/>
    </location>
</feature>
<feature type="compositionally biased region" description="Polar residues" evidence="5">
    <location>
        <begin position="638"/>
        <end position="650"/>
    </location>
</feature>
<keyword evidence="2 4" id="KW-0442">Lipid degradation</keyword>
<dbReference type="Gramene" id="ABO96033">
    <property type="protein sequence ID" value="ABO96033"/>
    <property type="gene ID" value="OSTLU_24547"/>
</dbReference>
<feature type="compositionally biased region" description="Basic and acidic residues" evidence="5">
    <location>
        <begin position="1052"/>
        <end position="1061"/>
    </location>
</feature>
<dbReference type="HOGENOM" id="CLU_230440_0_0_1"/>
<evidence type="ECO:0000313" key="9">
    <source>
        <dbReference type="Proteomes" id="UP000001568"/>
    </source>
</evidence>
<feature type="region of interest" description="Disordered" evidence="5">
    <location>
        <begin position="456"/>
        <end position="683"/>
    </location>
</feature>
<dbReference type="PROSITE" id="PS51635">
    <property type="entry name" value="PNPLA"/>
    <property type="match status" value="1"/>
</dbReference>
<feature type="compositionally biased region" description="Basic and acidic residues" evidence="5">
    <location>
        <begin position="400"/>
        <end position="419"/>
    </location>
</feature>
<feature type="compositionally biased region" description="Pro residues" evidence="5">
    <location>
        <begin position="537"/>
        <end position="548"/>
    </location>
</feature>
<dbReference type="PRINTS" id="PR00625">
    <property type="entry name" value="JDOMAIN"/>
</dbReference>
<dbReference type="OrthoDB" id="630895at2759"/>
<dbReference type="Gene3D" id="2.60.40.10">
    <property type="entry name" value="Immunoglobulins"/>
    <property type="match status" value="1"/>
</dbReference>
<feature type="active site" description="Proton acceptor" evidence="4">
    <location>
        <position position="2130"/>
    </location>
</feature>
<gene>
    <name evidence="8" type="ORF">OSTLU_24547</name>
</gene>
<dbReference type="SMART" id="SM00271">
    <property type="entry name" value="DnaJ"/>
    <property type="match status" value="1"/>
</dbReference>
<dbReference type="Proteomes" id="UP000001568">
    <property type="component" value="Chromosome 5"/>
</dbReference>
<dbReference type="SUPFAM" id="SSF46565">
    <property type="entry name" value="Chaperone J-domain"/>
    <property type="match status" value="1"/>
</dbReference>
<feature type="region of interest" description="Disordered" evidence="5">
    <location>
        <begin position="367"/>
        <end position="425"/>
    </location>
</feature>
<dbReference type="PROSITE" id="PS50076">
    <property type="entry name" value="DNAJ_2"/>
    <property type="match status" value="1"/>
</dbReference>
<keyword evidence="3 4" id="KW-0443">Lipid metabolism</keyword>
<dbReference type="KEGG" id="olu:OSTLU_24547"/>
<feature type="compositionally biased region" description="Polar residues" evidence="5">
    <location>
        <begin position="673"/>
        <end position="683"/>
    </location>
</feature>
<feature type="domain" description="PNPLA" evidence="7">
    <location>
        <begin position="1878"/>
        <end position="2143"/>
    </location>
</feature>
<dbReference type="InterPro" id="IPR002641">
    <property type="entry name" value="PNPLA_dom"/>
</dbReference>
<dbReference type="Pfam" id="PF00226">
    <property type="entry name" value="DnaJ"/>
    <property type="match status" value="1"/>
</dbReference>
<dbReference type="InterPro" id="IPR036869">
    <property type="entry name" value="J_dom_sf"/>
</dbReference>
<evidence type="ECO:0000259" key="7">
    <source>
        <dbReference type="PROSITE" id="PS51635"/>
    </source>
</evidence>
<keyword evidence="9" id="KW-1185">Reference proteome</keyword>
<dbReference type="RefSeq" id="XP_001417740.1">
    <property type="nucleotide sequence ID" value="XM_001417703.1"/>
</dbReference>
<feature type="short sequence motif" description="GXGXXG" evidence="4">
    <location>
        <begin position="1882"/>
        <end position="1887"/>
    </location>
</feature>
<dbReference type="GO" id="GO:0016020">
    <property type="term" value="C:membrane"/>
    <property type="evidence" value="ECO:0007669"/>
    <property type="project" value="TreeGrafter"/>
</dbReference>